<dbReference type="EMBL" id="PYDT01000008">
    <property type="protein sequence ID" value="THU54160.1"/>
    <property type="molecule type" value="Genomic_DNA"/>
</dbReference>
<feature type="compositionally biased region" description="Basic and acidic residues" evidence="1">
    <location>
        <begin position="11"/>
        <end position="30"/>
    </location>
</feature>
<dbReference type="PANTHER" id="PTHR33181:SF54">
    <property type="entry name" value="OS05G0138000 PROTEIN"/>
    <property type="match status" value="1"/>
</dbReference>
<proteinExistence type="predicted"/>
<evidence type="ECO:0000313" key="2">
    <source>
        <dbReference type="EMBL" id="THU54160.1"/>
    </source>
</evidence>
<evidence type="ECO:0000256" key="1">
    <source>
        <dbReference type="SAM" id="MobiDB-lite"/>
    </source>
</evidence>
<comment type="caution">
    <text evidence="2">The sequence shown here is derived from an EMBL/GenBank/DDBJ whole genome shotgun (WGS) entry which is preliminary data.</text>
</comment>
<dbReference type="AlphaFoldDB" id="A0A4S8IYY4"/>
<protein>
    <submittedName>
        <fullName evidence="2">Uncharacterized protein</fullName>
    </submittedName>
</protein>
<dbReference type="Proteomes" id="UP000317650">
    <property type="component" value="Chromosome 10"/>
</dbReference>
<organism evidence="2 3">
    <name type="scientific">Musa balbisiana</name>
    <name type="common">Banana</name>
    <dbReference type="NCBI Taxonomy" id="52838"/>
    <lineage>
        <taxon>Eukaryota</taxon>
        <taxon>Viridiplantae</taxon>
        <taxon>Streptophyta</taxon>
        <taxon>Embryophyta</taxon>
        <taxon>Tracheophyta</taxon>
        <taxon>Spermatophyta</taxon>
        <taxon>Magnoliopsida</taxon>
        <taxon>Liliopsida</taxon>
        <taxon>Zingiberales</taxon>
        <taxon>Musaceae</taxon>
        <taxon>Musa</taxon>
    </lineage>
</organism>
<sequence>MDLRVTISTAEAKKGKGENKEEDQNREGCRHEKRAPTTVCLTGRGRRGWCSSSERYTGEGGLAGARRRASDCSNRRQRMKAKTVVSWWRREVVFPVKRAWLAVSSRVETRKHGKGILKLYDDVQMCGYQDVQVMWEILTKPEMETPEMESPKRLKQRKGSIWRLSSCCRRTRFSLMQWKPISETVDEKGKQSLAMS</sequence>
<keyword evidence="3" id="KW-1185">Reference proteome</keyword>
<feature type="region of interest" description="Disordered" evidence="1">
    <location>
        <begin position="1"/>
        <end position="31"/>
    </location>
</feature>
<reference evidence="2 3" key="1">
    <citation type="journal article" date="2019" name="Nat. Plants">
        <title>Genome sequencing of Musa balbisiana reveals subgenome evolution and function divergence in polyploid bananas.</title>
        <authorList>
            <person name="Yao X."/>
        </authorList>
    </citation>
    <scope>NUCLEOTIDE SEQUENCE [LARGE SCALE GENOMIC DNA]</scope>
    <source>
        <strain evidence="3">cv. DH-PKW</strain>
        <tissue evidence="2">Leaves</tissue>
    </source>
</reference>
<evidence type="ECO:0000313" key="3">
    <source>
        <dbReference type="Proteomes" id="UP000317650"/>
    </source>
</evidence>
<name>A0A4S8IYY4_MUSBA</name>
<dbReference type="PANTHER" id="PTHR33181">
    <property type="entry name" value="OS01G0778500 PROTEIN"/>
    <property type="match status" value="1"/>
</dbReference>
<gene>
    <name evidence="2" type="ORF">C4D60_Mb10t22090</name>
</gene>
<accession>A0A4S8IYY4</accession>